<sequence>MLFLGASDNSFVFICLRCKNYTGGGQVRLEADLCEARLQAALAEESQLVQGAPASQAGAPADSKLDASILLERLAKELNRTMQQKEVSERVHRNTNHETKDLQAQLMETISGFTEVITGLQEQFEDGTSTPATASVPVERLQEQLRDTAAQNREAGAELESLRWQLGRLQAARLEAEKSSGSPQLSPEEEAAQLRQERDLLQARLGELRSTGSVLQRDNADQAHTQELKRLRQDVEALHNTKEQLREQLQLQDRERQELQDNFLYVKNQLDKVQLKQADAAEDLAEGCPRELAKHHAAVRRAGEERAQLGVRAEALLREMEREKAYHEQSLERVVQANARLMEERDRAAQEVDRLGRLYAETARQLREVAELDTTAAADAGALADFGGAEGGAPPVSEEQLCALRDINSEDEWTKDDYIKQLAGDYVSKKMAGHRGELIRDLTKVVSATVSDQIQDFAAQLTEHSRAAGKLAEGFDRGTDATIIRIVPSQLVDLSAAQQIMSDWIVSCGIKAEFFTISSSEQVMAMDKQMATPHIGADKNPRQIKLDIQGRKLREGGYLMAGWDPVLRLSPNPENIPSEVAWADNIAQKLALPKDQLAGAVTGIISPPEAAELNFTCGIVAIQEVHQDKKQLADFLSKVAPRAKVYTSYCEGPAARGGVATILPAECRAEVSQRFFAPGRVLRVALQLGGFYVYHHNVHNHDLATARLKGVSKVLAADLMATMLSFFMVASILLHVPLSFFANLTADPPKVLRAVKHPSDSACVSSDPATMTDRLIEHWAPIFKSKPIDLCQGLRNTDIKVTTATVNIQFSKLLMDWAPRSQRGFIPKGNFGVNIHELDVAARAWSNPPAAGADLPALVALGFGAACPILAQSFMLMVFRQMQAPSAFMAILEQLYHILDATVMKNGIPLGTFNSSAWLHLRGAGGPSVAPWLAMSIGALAHPVAANAEADRWQAMRPMSVGLQRCVANLIKTRISHPPLWTFLQALGDRTDSWARSWIPTLMVNMYGSDFDQWMQWRPDYVENRELMMTLMQRWQHTVPASSTLAAPWGAPFCLLVPLRLSWNIRLWTVLFRCLKQPPKISLAHKIWVFYLRINSHLFTLLLNALFMMMGMAALKNYHYVVSLFLAFFLPPPMPRPAPDIDSIYCVCSKYGD</sequence>
<feature type="coiled-coil region" evidence="1">
    <location>
        <begin position="317"/>
        <end position="358"/>
    </location>
</feature>
<keyword evidence="2" id="KW-1133">Transmembrane helix</keyword>
<protein>
    <submittedName>
        <fullName evidence="3">Uncharacterized protein</fullName>
    </submittedName>
</protein>
<name>A0ABN9QTH0_9DINO</name>
<comment type="caution">
    <text evidence="3">The sequence shown here is derived from an EMBL/GenBank/DDBJ whole genome shotgun (WGS) entry which is preliminary data.</text>
</comment>
<feature type="coiled-coil region" evidence="1">
    <location>
        <begin position="191"/>
        <end position="262"/>
    </location>
</feature>
<evidence type="ECO:0000313" key="3">
    <source>
        <dbReference type="EMBL" id="CAK0809565.1"/>
    </source>
</evidence>
<keyword evidence="4" id="KW-1185">Reference proteome</keyword>
<keyword evidence="2" id="KW-0472">Membrane</keyword>
<accession>A0ABN9QTH0</accession>
<evidence type="ECO:0000256" key="1">
    <source>
        <dbReference type="SAM" id="Coils"/>
    </source>
</evidence>
<feature type="transmembrane region" description="Helical" evidence="2">
    <location>
        <begin position="855"/>
        <end position="879"/>
    </location>
</feature>
<feature type="transmembrane region" description="Helical" evidence="2">
    <location>
        <begin position="1090"/>
        <end position="1112"/>
    </location>
</feature>
<keyword evidence="2" id="KW-0812">Transmembrane</keyword>
<evidence type="ECO:0000313" key="4">
    <source>
        <dbReference type="Proteomes" id="UP001189429"/>
    </source>
</evidence>
<keyword evidence="1" id="KW-0175">Coiled coil</keyword>
<proteinExistence type="predicted"/>
<gene>
    <name evidence="3" type="ORF">PCOR1329_LOCUS14787</name>
</gene>
<dbReference type="Proteomes" id="UP001189429">
    <property type="component" value="Unassembled WGS sequence"/>
</dbReference>
<evidence type="ECO:0000256" key="2">
    <source>
        <dbReference type="SAM" id="Phobius"/>
    </source>
</evidence>
<organism evidence="3 4">
    <name type="scientific">Prorocentrum cordatum</name>
    <dbReference type="NCBI Taxonomy" id="2364126"/>
    <lineage>
        <taxon>Eukaryota</taxon>
        <taxon>Sar</taxon>
        <taxon>Alveolata</taxon>
        <taxon>Dinophyceae</taxon>
        <taxon>Prorocentrales</taxon>
        <taxon>Prorocentraceae</taxon>
        <taxon>Prorocentrum</taxon>
    </lineage>
</organism>
<reference evidence="3" key="1">
    <citation type="submission" date="2023-10" db="EMBL/GenBank/DDBJ databases">
        <authorList>
            <person name="Chen Y."/>
            <person name="Shah S."/>
            <person name="Dougan E. K."/>
            <person name="Thang M."/>
            <person name="Chan C."/>
        </authorList>
    </citation>
    <scope>NUCLEOTIDE SEQUENCE [LARGE SCALE GENOMIC DNA]</scope>
</reference>
<dbReference type="EMBL" id="CAUYUJ010004446">
    <property type="protein sequence ID" value="CAK0809565.1"/>
    <property type="molecule type" value="Genomic_DNA"/>
</dbReference>